<evidence type="ECO:0000256" key="9">
    <source>
        <dbReference type="RuleBase" id="RU363043"/>
    </source>
</evidence>
<keyword evidence="8" id="KW-0472">Membrane</keyword>
<feature type="domain" description="ABC transmembrane type-1" evidence="10">
    <location>
        <begin position="319"/>
        <end position="526"/>
    </location>
</feature>
<evidence type="ECO:0000313" key="12">
    <source>
        <dbReference type="Proteomes" id="UP000198894"/>
    </source>
</evidence>
<dbReference type="NCBIfam" id="TIGR00974">
    <property type="entry name" value="3a0107s02c"/>
    <property type="match status" value="1"/>
</dbReference>
<dbReference type="InterPro" id="IPR024573">
    <property type="entry name" value="DUF3333"/>
</dbReference>
<sequence>MTDAISSFGAVGRPASIHTDDAAKARLKGRYRTEKWFKWLGAAAVALAGLFLVLLLSTIVTQAIPALRQNYVTLPIDLSAAKVDPAKLDEVNYDAIAQEALTAKFPDVTSRQDKRLLRGLISTGTGVFLRKDIAADPGMLGGTVDYAVPLDDFADLYLKGLLADVGSDEAISTSVTPSGTSGDIDLTFGDDAMLALARGHGATEGENGMFTLTSGASSLLVAFNGGTVKLTSLSPAANGTVIAKGTVIEALDSTAPAASGQAFLRVIETPEASRKISDKVIVWLDTLKSAGLIESRFNSIFFFTGASREPELAGVWGAVVGSFLTMIVTLAIAFPIGVSAAIYLEEFAPKNRLTTMIEVNINNLAAVPSIVFGLLGLAVFLNFFGMPRSAPVVGGMVLALMTLPIIIIASRASLRAVPPSIREAALGIGASKVQTVFHHVLPLAMPGIMTGTILGMAHALGETAPLLMIGMVAFIVDIPGGFTDPATILPVQIFMWADFPEAGFQQKTSAAILILLVFLVIMNAIAVILRRRFERRW</sequence>
<evidence type="ECO:0000256" key="2">
    <source>
        <dbReference type="ARBA" id="ARBA00007069"/>
    </source>
</evidence>
<gene>
    <name evidence="11" type="ORF">SAMN05428953_105149</name>
</gene>
<dbReference type="InterPro" id="IPR005672">
    <property type="entry name" value="Phosphate_PstA"/>
</dbReference>
<dbReference type="InterPro" id="IPR000515">
    <property type="entry name" value="MetI-like"/>
</dbReference>
<organism evidence="11 12">
    <name type="scientific">Mesorhizobium muleiense</name>
    <dbReference type="NCBI Taxonomy" id="1004279"/>
    <lineage>
        <taxon>Bacteria</taxon>
        <taxon>Pseudomonadati</taxon>
        <taxon>Pseudomonadota</taxon>
        <taxon>Alphaproteobacteria</taxon>
        <taxon>Hyphomicrobiales</taxon>
        <taxon>Phyllobacteriaceae</taxon>
        <taxon>Mesorhizobium</taxon>
    </lineage>
</organism>
<dbReference type="PANTHER" id="PTHR43470">
    <property type="entry name" value="PHOSPHATE TRANSPORT SYSTEM PERMEASE PROTEIN PSTA-RELATED"/>
    <property type="match status" value="1"/>
</dbReference>
<keyword evidence="7" id="KW-1133">Transmembrane helix</keyword>
<dbReference type="AlphaFoldDB" id="A0A1G8S9X6"/>
<evidence type="ECO:0000256" key="4">
    <source>
        <dbReference type="ARBA" id="ARBA00022448"/>
    </source>
</evidence>
<evidence type="ECO:0000256" key="8">
    <source>
        <dbReference type="ARBA" id="ARBA00023136"/>
    </source>
</evidence>
<evidence type="ECO:0000256" key="1">
    <source>
        <dbReference type="ARBA" id="ARBA00004651"/>
    </source>
</evidence>
<keyword evidence="5 9" id="KW-1003">Cell membrane</keyword>
<dbReference type="Pfam" id="PF00528">
    <property type="entry name" value="BPD_transp_1"/>
    <property type="match status" value="1"/>
</dbReference>
<keyword evidence="12" id="KW-1185">Reference proteome</keyword>
<dbReference type="GO" id="GO:0005315">
    <property type="term" value="F:phosphate transmembrane transporter activity"/>
    <property type="evidence" value="ECO:0007669"/>
    <property type="project" value="InterPro"/>
</dbReference>
<dbReference type="SUPFAM" id="SSF161098">
    <property type="entry name" value="MetI-like"/>
    <property type="match status" value="1"/>
</dbReference>
<name>A0A1G8S9X6_9HYPH</name>
<evidence type="ECO:0000259" key="10">
    <source>
        <dbReference type="PROSITE" id="PS50928"/>
    </source>
</evidence>
<evidence type="ECO:0000256" key="7">
    <source>
        <dbReference type="ARBA" id="ARBA00022989"/>
    </source>
</evidence>
<accession>A0A1G8S9X6</accession>
<reference evidence="12" key="1">
    <citation type="submission" date="2016-10" db="EMBL/GenBank/DDBJ databases">
        <authorList>
            <person name="Varghese N."/>
            <person name="Submissions S."/>
        </authorList>
    </citation>
    <scope>NUCLEOTIDE SEQUENCE [LARGE SCALE GENOMIC DNA]</scope>
    <source>
        <strain evidence="12">CGMCC 1.11022</strain>
    </source>
</reference>
<evidence type="ECO:0000313" key="11">
    <source>
        <dbReference type="EMBL" id="SDJ26019.1"/>
    </source>
</evidence>
<keyword evidence="6" id="KW-0812">Transmembrane</keyword>
<keyword evidence="4" id="KW-0813">Transport</keyword>
<protein>
    <recommendedName>
        <fullName evidence="3 9">Phosphate transport system permease protein PstA</fullName>
    </recommendedName>
</protein>
<evidence type="ECO:0000256" key="5">
    <source>
        <dbReference type="ARBA" id="ARBA00022475"/>
    </source>
</evidence>
<dbReference type="RefSeq" id="WP_091593255.1">
    <property type="nucleotide sequence ID" value="NZ_FNEE01000005.1"/>
</dbReference>
<dbReference type="PROSITE" id="PS50928">
    <property type="entry name" value="ABC_TM1"/>
    <property type="match status" value="1"/>
</dbReference>
<dbReference type="CDD" id="cd06261">
    <property type="entry name" value="TM_PBP2"/>
    <property type="match status" value="1"/>
</dbReference>
<dbReference type="Pfam" id="PF11812">
    <property type="entry name" value="DUF3333"/>
    <property type="match status" value="1"/>
</dbReference>
<dbReference type="GO" id="GO:0005886">
    <property type="term" value="C:plasma membrane"/>
    <property type="evidence" value="ECO:0007669"/>
    <property type="project" value="UniProtKB-SubCell"/>
</dbReference>
<comment type="similarity">
    <text evidence="2 9">Belongs to the binding-protein-dependent transport system permease family. CysTW subfamily.</text>
</comment>
<dbReference type="PANTHER" id="PTHR43470:SF5">
    <property type="entry name" value="PHOSPHATE TRANSPORT SYSTEM PERMEASE PROTEIN PSTA"/>
    <property type="match status" value="1"/>
</dbReference>
<dbReference type="Proteomes" id="UP000198894">
    <property type="component" value="Unassembled WGS sequence"/>
</dbReference>
<proteinExistence type="inferred from homology"/>
<dbReference type="GO" id="GO:0035435">
    <property type="term" value="P:phosphate ion transmembrane transport"/>
    <property type="evidence" value="ECO:0007669"/>
    <property type="project" value="InterPro"/>
</dbReference>
<dbReference type="EMBL" id="FNEE01000005">
    <property type="protein sequence ID" value="SDJ26019.1"/>
    <property type="molecule type" value="Genomic_DNA"/>
</dbReference>
<dbReference type="Gene3D" id="1.10.3720.10">
    <property type="entry name" value="MetI-like"/>
    <property type="match status" value="1"/>
</dbReference>
<evidence type="ECO:0000256" key="3">
    <source>
        <dbReference type="ARBA" id="ARBA00016864"/>
    </source>
</evidence>
<comment type="subcellular location">
    <subcellularLocation>
        <location evidence="9">Cell inner membrane</location>
        <topology evidence="9">Multi-pass membrane protein</topology>
    </subcellularLocation>
    <subcellularLocation>
        <location evidence="1">Cell membrane</location>
        <topology evidence="1">Multi-pass membrane protein</topology>
    </subcellularLocation>
</comment>
<evidence type="ECO:0000256" key="6">
    <source>
        <dbReference type="ARBA" id="ARBA00022692"/>
    </source>
</evidence>
<dbReference type="InterPro" id="IPR035906">
    <property type="entry name" value="MetI-like_sf"/>
</dbReference>